<dbReference type="InterPro" id="IPR009526">
    <property type="entry name" value="DUF1146"/>
</dbReference>
<gene>
    <name evidence="2" type="ORF">AKL21_04635</name>
</gene>
<evidence type="ECO:0008006" key="4">
    <source>
        <dbReference type="Google" id="ProtNLM"/>
    </source>
</evidence>
<accession>A0A267HUI4</accession>
<name>A0A267HUI4_9ENTE</name>
<dbReference type="AlphaFoldDB" id="A0A267HUI4"/>
<organism evidence="2 3">
    <name type="scientific">Enterococcus canintestini</name>
    <dbReference type="NCBI Taxonomy" id="317010"/>
    <lineage>
        <taxon>Bacteria</taxon>
        <taxon>Bacillati</taxon>
        <taxon>Bacillota</taxon>
        <taxon>Bacilli</taxon>
        <taxon>Lactobacillales</taxon>
        <taxon>Enterococcaceae</taxon>
        <taxon>Enterococcus</taxon>
    </lineage>
</organism>
<comment type="caution">
    <text evidence="2">The sequence shown here is derived from an EMBL/GenBank/DDBJ whole genome shotgun (WGS) entry which is preliminary data.</text>
</comment>
<evidence type="ECO:0000313" key="2">
    <source>
        <dbReference type="EMBL" id="PAB01295.1"/>
    </source>
</evidence>
<keyword evidence="1" id="KW-1133">Transmembrane helix</keyword>
<keyword evidence="3" id="KW-1185">Reference proteome</keyword>
<keyword evidence="1" id="KW-0812">Transmembrane</keyword>
<evidence type="ECO:0000313" key="3">
    <source>
        <dbReference type="Proteomes" id="UP000216797"/>
    </source>
</evidence>
<dbReference type="NCBIfam" id="TIGR02327">
    <property type="entry name" value="int_mem_ywzB"/>
    <property type="match status" value="1"/>
</dbReference>
<evidence type="ECO:0000256" key="1">
    <source>
        <dbReference type="SAM" id="Phobius"/>
    </source>
</evidence>
<sequence>MQIYGIDAIVRIISHFAFVYLAFWGLRSLRLDTQFKTFQTAQIRIVLLMLAISLGFLTSSFFLEVLNLLKNVFLSII</sequence>
<dbReference type="Pfam" id="PF06612">
    <property type="entry name" value="DUF1146"/>
    <property type="match status" value="1"/>
</dbReference>
<feature type="transmembrane region" description="Helical" evidence="1">
    <location>
        <begin position="6"/>
        <end position="24"/>
    </location>
</feature>
<feature type="transmembrane region" description="Helical" evidence="1">
    <location>
        <begin position="45"/>
        <end position="63"/>
    </location>
</feature>
<dbReference type="EMBL" id="LHUG01000004">
    <property type="protein sequence ID" value="PAB01295.1"/>
    <property type="molecule type" value="Genomic_DNA"/>
</dbReference>
<keyword evidence="1" id="KW-0472">Membrane</keyword>
<proteinExistence type="predicted"/>
<dbReference type="Proteomes" id="UP000216797">
    <property type="component" value="Unassembled WGS sequence"/>
</dbReference>
<protein>
    <recommendedName>
        <fullName evidence="4">DUF1146 domain-containing protein</fullName>
    </recommendedName>
</protein>
<reference evidence="2 3" key="1">
    <citation type="submission" date="2015-08" db="EMBL/GenBank/DDBJ databases">
        <title>Enterococcus genome sequence.</title>
        <authorList>
            <person name="Acedo J.Z."/>
            <person name="Vederas J.C."/>
        </authorList>
    </citation>
    <scope>NUCLEOTIDE SEQUENCE [LARGE SCALE GENOMIC DNA]</scope>
    <source>
        <strain evidence="2 3">49</strain>
    </source>
</reference>
<dbReference type="RefSeq" id="WP_095006248.1">
    <property type="nucleotide sequence ID" value="NZ_LHUG01000004.1"/>
</dbReference>